<evidence type="ECO:0000256" key="11">
    <source>
        <dbReference type="PIRSR" id="PIRSR006246-2"/>
    </source>
</evidence>
<evidence type="ECO:0000256" key="2">
    <source>
        <dbReference type="ARBA" id="ARBA00022655"/>
    </source>
</evidence>
<keyword evidence="7 9" id="KW-0704">Schiff base</keyword>
<comment type="PTM">
    <text evidence="9 12">Is synthesized initially as an inactive proenzyme, which is activated by self-cleavage at a specific serine bond to produce a beta-subunit with a hydroxyl group at its C-terminus and an alpha-subunit with a pyruvoyl group at its N-terminus.</text>
</comment>
<organism evidence="14 15">
    <name type="scientific">Candidatus Schekmanbacteria bacterium GWA2_38_11</name>
    <dbReference type="NCBI Taxonomy" id="1817876"/>
    <lineage>
        <taxon>Bacteria</taxon>
        <taxon>Candidatus Schekmaniibacteriota</taxon>
    </lineage>
</organism>
<keyword evidence="3 9" id="KW-0210">Decarboxylase</keyword>
<dbReference type="CDD" id="cd06919">
    <property type="entry name" value="Asp_decarbox"/>
    <property type="match status" value="1"/>
</dbReference>
<comment type="pathway">
    <text evidence="9">Cofactor biosynthesis; (R)-pantothenate biosynthesis; beta-alanine from L-aspartate: step 1/1.</text>
</comment>
<dbReference type="Pfam" id="PF02261">
    <property type="entry name" value="Asp_decarbox"/>
    <property type="match status" value="1"/>
</dbReference>
<comment type="subcellular location">
    <subcellularLocation>
        <location evidence="9">Cytoplasm</location>
    </subcellularLocation>
</comment>
<gene>
    <name evidence="9" type="primary">panD</name>
    <name evidence="14" type="ORF">A2042_07820</name>
</gene>
<dbReference type="PANTHER" id="PTHR21012">
    <property type="entry name" value="ASPARTATE 1-DECARBOXYLASE"/>
    <property type="match status" value="1"/>
</dbReference>
<evidence type="ECO:0000256" key="10">
    <source>
        <dbReference type="PIRSR" id="PIRSR006246-1"/>
    </source>
</evidence>
<feature type="chain" id="PRO_5013993427" description="Aspartate 1-decarboxylase alpha chain" evidence="9 13">
    <location>
        <begin position="25"/>
        <end position="115"/>
    </location>
</feature>
<dbReference type="PANTHER" id="PTHR21012:SF0">
    <property type="entry name" value="ASPARTATE 1-DECARBOXYLASE"/>
    <property type="match status" value="1"/>
</dbReference>
<evidence type="ECO:0000256" key="3">
    <source>
        <dbReference type="ARBA" id="ARBA00022793"/>
    </source>
</evidence>
<keyword evidence="8 9" id="KW-0670">Pyruvate</keyword>
<dbReference type="PIRSF" id="PIRSF006246">
    <property type="entry name" value="Asp_decarbox"/>
    <property type="match status" value="1"/>
</dbReference>
<feature type="modified residue" description="Pyruvic acid (Ser)" evidence="9 12">
    <location>
        <position position="25"/>
    </location>
</feature>
<dbReference type="GO" id="GO:0004068">
    <property type="term" value="F:aspartate 1-decarboxylase activity"/>
    <property type="evidence" value="ECO:0007669"/>
    <property type="project" value="UniProtKB-UniRule"/>
</dbReference>
<feature type="binding site" evidence="9 11">
    <location>
        <position position="57"/>
    </location>
    <ligand>
        <name>substrate</name>
    </ligand>
</feature>
<comment type="function">
    <text evidence="9">Catalyzes the pyruvoyl-dependent decarboxylation of aspartate to produce beta-alanine.</text>
</comment>
<keyword evidence="2 9" id="KW-0566">Pantothenate biosynthesis</keyword>
<dbReference type="NCBIfam" id="TIGR00223">
    <property type="entry name" value="panD"/>
    <property type="match status" value="1"/>
</dbReference>
<evidence type="ECO:0000256" key="12">
    <source>
        <dbReference type="PIRSR" id="PIRSR006246-3"/>
    </source>
</evidence>
<dbReference type="UniPathway" id="UPA00028">
    <property type="reaction ID" value="UER00002"/>
</dbReference>
<comment type="similarity">
    <text evidence="9">Belongs to the PanD family.</text>
</comment>
<evidence type="ECO:0000256" key="7">
    <source>
        <dbReference type="ARBA" id="ARBA00023270"/>
    </source>
</evidence>
<feature type="active site" description="Proton donor" evidence="9 10">
    <location>
        <position position="58"/>
    </location>
</feature>
<dbReference type="SUPFAM" id="SSF50692">
    <property type="entry name" value="ADC-like"/>
    <property type="match status" value="1"/>
</dbReference>
<dbReference type="GO" id="GO:0006523">
    <property type="term" value="P:alanine biosynthetic process"/>
    <property type="evidence" value="ECO:0007669"/>
    <property type="project" value="InterPro"/>
</dbReference>
<evidence type="ECO:0000256" key="1">
    <source>
        <dbReference type="ARBA" id="ARBA00022490"/>
    </source>
</evidence>
<proteinExistence type="inferred from homology"/>
<feature type="binding site" evidence="9 11">
    <location>
        <begin position="73"/>
        <end position="75"/>
    </location>
    <ligand>
        <name>substrate</name>
    </ligand>
</feature>
<comment type="catalytic activity">
    <reaction evidence="9">
        <text>L-aspartate + H(+) = beta-alanine + CO2</text>
        <dbReference type="Rhea" id="RHEA:19497"/>
        <dbReference type="ChEBI" id="CHEBI:15378"/>
        <dbReference type="ChEBI" id="CHEBI:16526"/>
        <dbReference type="ChEBI" id="CHEBI:29991"/>
        <dbReference type="ChEBI" id="CHEBI:57966"/>
        <dbReference type="EC" id="4.1.1.11"/>
    </reaction>
</comment>
<dbReference type="Proteomes" id="UP000178526">
    <property type="component" value="Unassembled WGS sequence"/>
</dbReference>
<evidence type="ECO:0000256" key="4">
    <source>
        <dbReference type="ARBA" id="ARBA00022813"/>
    </source>
</evidence>
<dbReference type="AlphaFoldDB" id="A0A1F7RN92"/>
<evidence type="ECO:0000313" key="14">
    <source>
        <dbReference type="EMBL" id="OGL42628.1"/>
    </source>
</evidence>
<name>A0A1F7RN92_9BACT</name>
<evidence type="ECO:0000256" key="5">
    <source>
        <dbReference type="ARBA" id="ARBA00023145"/>
    </source>
</evidence>
<dbReference type="EC" id="4.1.1.11" evidence="9"/>
<comment type="subunit">
    <text evidence="9">Heterooctamer of four alpha and four beta subunits.</text>
</comment>
<feature type="chain" id="PRO_5013993424" description="Aspartate 1-decarboxylase beta chain" evidence="9 13">
    <location>
        <begin position="1"/>
        <end position="24"/>
    </location>
</feature>
<evidence type="ECO:0000256" key="6">
    <source>
        <dbReference type="ARBA" id="ARBA00023239"/>
    </source>
</evidence>
<evidence type="ECO:0000313" key="15">
    <source>
        <dbReference type="Proteomes" id="UP000178526"/>
    </source>
</evidence>
<dbReference type="Gene3D" id="2.40.40.20">
    <property type="match status" value="1"/>
</dbReference>
<protein>
    <recommendedName>
        <fullName evidence="9">Aspartate 1-decarboxylase</fullName>
        <ecNumber evidence="9">4.1.1.11</ecNumber>
    </recommendedName>
    <alternativeName>
        <fullName evidence="9">Aspartate alpha-decarboxylase</fullName>
    </alternativeName>
    <component>
        <recommendedName>
            <fullName evidence="9">Aspartate 1-decarboxylase beta chain</fullName>
        </recommendedName>
    </component>
    <component>
        <recommendedName>
            <fullName evidence="9">Aspartate 1-decarboxylase alpha chain</fullName>
        </recommendedName>
    </component>
</protein>
<keyword evidence="5 9" id="KW-0865">Zymogen</keyword>
<dbReference type="InterPro" id="IPR009010">
    <property type="entry name" value="Asp_de-COase-like_dom_sf"/>
</dbReference>
<dbReference type="GO" id="GO:0015940">
    <property type="term" value="P:pantothenate biosynthetic process"/>
    <property type="evidence" value="ECO:0007669"/>
    <property type="project" value="UniProtKB-UniRule"/>
</dbReference>
<evidence type="ECO:0000256" key="8">
    <source>
        <dbReference type="ARBA" id="ARBA00023317"/>
    </source>
</evidence>
<keyword evidence="1 9" id="KW-0963">Cytoplasm</keyword>
<keyword evidence="6 9" id="KW-0456">Lyase</keyword>
<evidence type="ECO:0000256" key="9">
    <source>
        <dbReference type="HAMAP-Rule" id="MF_00446"/>
    </source>
</evidence>
<dbReference type="HAMAP" id="MF_00446">
    <property type="entry name" value="PanD"/>
    <property type="match status" value="1"/>
</dbReference>
<accession>A0A1F7RN92</accession>
<dbReference type="EMBL" id="MGDB01000035">
    <property type="protein sequence ID" value="OGL42628.1"/>
    <property type="molecule type" value="Genomic_DNA"/>
</dbReference>
<dbReference type="InterPro" id="IPR003190">
    <property type="entry name" value="Asp_decarbox"/>
</dbReference>
<reference evidence="14 15" key="1">
    <citation type="journal article" date="2016" name="Nat. Commun.">
        <title>Thousands of microbial genomes shed light on interconnected biogeochemical processes in an aquifer system.</title>
        <authorList>
            <person name="Anantharaman K."/>
            <person name="Brown C.T."/>
            <person name="Hug L.A."/>
            <person name="Sharon I."/>
            <person name="Castelle C.J."/>
            <person name="Probst A.J."/>
            <person name="Thomas B.C."/>
            <person name="Singh A."/>
            <person name="Wilkins M.J."/>
            <person name="Karaoz U."/>
            <person name="Brodie E.L."/>
            <person name="Williams K.H."/>
            <person name="Hubbard S.S."/>
            <person name="Banfield J.F."/>
        </authorList>
    </citation>
    <scope>NUCLEOTIDE SEQUENCE [LARGE SCALE GENOMIC DNA]</scope>
</reference>
<dbReference type="GO" id="GO:0005829">
    <property type="term" value="C:cytosol"/>
    <property type="evidence" value="ECO:0007669"/>
    <property type="project" value="TreeGrafter"/>
</dbReference>
<keyword evidence="4 9" id="KW-0068">Autocatalytic cleavage</keyword>
<sequence>MFRKMCKSKIHRATVTEANLHYIGSITIDEELLELADLLPNEQVQVLDINNGNRFDTYVFKGERGSGVICLNGAAARLVHKGDLLIIISYGYFTDEESRKLQPKVIHVNEKNRPL</sequence>
<evidence type="ECO:0000256" key="13">
    <source>
        <dbReference type="PIRSR" id="PIRSR006246-5"/>
    </source>
</evidence>
<comment type="cofactor">
    <cofactor evidence="9 10">
        <name>pyruvate</name>
        <dbReference type="ChEBI" id="CHEBI:15361"/>
    </cofactor>
    <text evidence="9 10">Binds 1 pyruvoyl group covalently per subunit.</text>
</comment>
<comment type="caution">
    <text evidence="14">The sequence shown here is derived from an EMBL/GenBank/DDBJ whole genome shotgun (WGS) entry which is preliminary data.</text>
</comment>
<feature type="active site" description="Schiff-base intermediate with substrate; via pyruvic acid" evidence="9 10">
    <location>
        <position position="25"/>
    </location>
</feature>